<dbReference type="EMBL" id="CP136336">
    <property type="protein sequence ID" value="WOB07672.1"/>
    <property type="molecule type" value="Genomic_DNA"/>
</dbReference>
<keyword evidence="1" id="KW-0812">Transmembrane</keyword>
<feature type="transmembrane region" description="Helical" evidence="1">
    <location>
        <begin position="125"/>
        <end position="150"/>
    </location>
</feature>
<reference evidence="2 3" key="1">
    <citation type="submission" date="2023-10" db="EMBL/GenBank/DDBJ databases">
        <title>Bacteria for the degradation of biodegradable plastic PBAT(Polybutylene adipate terephthalate).</title>
        <authorList>
            <person name="Weon H.-Y."/>
            <person name="Yeon J."/>
        </authorList>
    </citation>
    <scope>NUCLEOTIDE SEQUENCE [LARGE SCALE GENOMIC DNA]</scope>
    <source>
        <strain evidence="2 3">SBD 7-3</strain>
    </source>
</reference>
<keyword evidence="3" id="KW-1185">Reference proteome</keyword>
<dbReference type="Proteomes" id="UP001303946">
    <property type="component" value="Chromosome"/>
</dbReference>
<proteinExistence type="predicted"/>
<feature type="transmembrane region" description="Helical" evidence="1">
    <location>
        <begin position="62"/>
        <end position="84"/>
    </location>
</feature>
<keyword evidence="1" id="KW-1133">Transmembrane helix</keyword>
<organism evidence="2 3">
    <name type="scientific">Piscinibacter gummiphilus</name>
    <dbReference type="NCBI Taxonomy" id="946333"/>
    <lineage>
        <taxon>Bacteria</taxon>
        <taxon>Pseudomonadati</taxon>
        <taxon>Pseudomonadota</taxon>
        <taxon>Betaproteobacteria</taxon>
        <taxon>Burkholderiales</taxon>
        <taxon>Sphaerotilaceae</taxon>
        <taxon>Piscinibacter</taxon>
    </lineage>
</organism>
<feature type="transmembrane region" description="Helical" evidence="1">
    <location>
        <begin position="96"/>
        <end position="113"/>
    </location>
</feature>
<evidence type="ECO:0000313" key="2">
    <source>
        <dbReference type="EMBL" id="WOB07672.1"/>
    </source>
</evidence>
<gene>
    <name evidence="2" type="ORF">RXV79_22510</name>
</gene>
<feature type="transmembrane region" description="Helical" evidence="1">
    <location>
        <begin position="30"/>
        <end position="50"/>
    </location>
</feature>
<keyword evidence="1" id="KW-0472">Membrane</keyword>
<evidence type="ECO:0000313" key="3">
    <source>
        <dbReference type="Proteomes" id="UP001303946"/>
    </source>
</evidence>
<accession>A0ABZ0CRQ7</accession>
<evidence type="ECO:0000256" key="1">
    <source>
        <dbReference type="SAM" id="Phobius"/>
    </source>
</evidence>
<sequence length="154" mass="16963">MQEDTRYAPPTATLRDPEAERLVTERPAQVRWASVLLWLSFTLGCALSVYELGTRGDTSEHAPAVDAVVAGITFGALALSAWLNVMIYRGHNWARIFYLVLTLVSLALLLVPGEEGAVLTLTEKIAYAVSSLLDVSAMVLVFTRPGALWFKRKR</sequence>
<protein>
    <submittedName>
        <fullName evidence="2">Uncharacterized protein</fullName>
    </submittedName>
</protein>
<name>A0ABZ0CRQ7_9BURK</name>
<dbReference type="RefSeq" id="WP_316700329.1">
    <property type="nucleotide sequence ID" value="NZ_CP136336.1"/>
</dbReference>